<dbReference type="eggNOG" id="COG1051">
    <property type="taxonomic scope" value="Bacteria"/>
</dbReference>
<dbReference type="PROSITE" id="PS00893">
    <property type="entry name" value="NUDIX_BOX"/>
    <property type="match status" value="1"/>
</dbReference>
<dbReference type="PANTHER" id="PTHR43046:SF14">
    <property type="entry name" value="MUTT_NUDIX FAMILY PROTEIN"/>
    <property type="match status" value="1"/>
</dbReference>
<dbReference type="HOGENOM" id="CLU_037162_18_6_9"/>
<name>E6U2U3_ETHHY</name>
<comment type="cofactor">
    <cofactor evidence="1">
        <name>Mg(2+)</name>
        <dbReference type="ChEBI" id="CHEBI:18420"/>
    </cofactor>
</comment>
<keyword evidence="2 4" id="KW-0378">Hydrolase</keyword>
<dbReference type="SUPFAM" id="SSF55811">
    <property type="entry name" value="Nudix"/>
    <property type="match status" value="1"/>
</dbReference>
<evidence type="ECO:0000313" key="4">
    <source>
        <dbReference type="EMBL" id="ADU27485.1"/>
    </source>
</evidence>
<dbReference type="EMBL" id="CP002400">
    <property type="protein sequence ID" value="ADU27485.1"/>
    <property type="molecule type" value="Genomic_DNA"/>
</dbReference>
<dbReference type="Pfam" id="PF00293">
    <property type="entry name" value="NUDIX"/>
    <property type="match status" value="1"/>
</dbReference>
<dbReference type="KEGG" id="eha:Ethha_1967"/>
<sequence>MIRFEIPGGIFHFRVAGVLCRQGKVLLHRSEKDGYYAFPGGRVEPFEDSEQALCREFQEEMGQPVKIDRLLVVHENFFRNRGKTFHELGFYYLVEFDGEPAIPADGTFFSKELEKDGTPHLEFVWVDFARVDVLPLRPDFMKARLLHLPTQIEHVIGHAL</sequence>
<dbReference type="RefSeq" id="WP_013485833.1">
    <property type="nucleotide sequence ID" value="NC_014828.1"/>
</dbReference>
<dbReference type="PANTHER" id="PTHR43046">
    <property type="entry name" value="GDP-MANNOSE MANNOSYL HYDROLASE"/>
    <property type="match status" value="1"/>
</dbReference>
<feature type="domain" description="Nudix hydrolase" evidence="3">
    <location>
        <begin position="10"/>
        <end position="148"/>
    </location>
</feature>
<dbReference type="PROSITE" id="PS51462">
    <property type="entry name" value="NUDIX"/>
    <property type="match status" value="1"/>
</dbReference>
<dbReference type="AlphaFoldDB" id="E6U2U3"/>
<dbReference type="Proteomes" id="UP000001551">
    <property type="component" value="Chromosome"/>
</dbReference>
<evidence type="ECO:0000256" key="1">
    <source>
        <dbReference type="ARBA" id="ARBA00001946"/>
    </source>
</evidence>
<keyword evidence="5" id="KW-1185">Reference proteome</keyword>
<proteinExistence type="predicted"/>
<dbReference type="InterPro" id="IPR020084">
    <property type="entry name" value="NUDIX_hydrolase_CS"/>
</dbReference>
<evidence type="ECO:0000256" key="2">
    <source>
        <dbReference type="ARBA" id="ARBA00022801"/>
    </source>
</evidence>
<organism evidence="4 5">
    <name type="scientific">Ethanoligenens harbinense (strain DSM 18485 / JCM 12961 / CGMCC 1.5033 / YUAN-3)</name>
    <dbReference type="NCBI Taxonomy" id="663278"/>
    <lineage>
        <taxon>Bacteria</taxon>
        <taxon>Bacillati</taxon>
        <taxon>Bacillota</taxon>
        <taxon>Clostridia</taxon>
        <taxon>Eubacteriales</taxon>
        <taxon>Oscillospiraceae</taxon>
        <taxon>Ethanoligenens</taxon>
    </lineage>
</organism>
<protein>
    <submittedName>
        <fullName evidence="4">NUDIX hydrolase</fullName>
    </submittedName>
</protein>
<reference evidence="4 5" key="1">
    <citation type="submission" date="2010-12" db="EMBL/GenBank/DDBJ databases">
        <title>Complete sequence of Ethanoligenens harbinense YUAN-3.</title>
        <authorList>
            <person name="Lucas S."/>
            <person name="Copeland A."/>
            <person name="Lapidus A."/>
            <person name="Cheng J.-F."/>
            <person name="Bruce D."/>
            <person name="Goodwin L."/>
            <person name="Pitluck S."/>
            <person name="Chertkov O."/>
            <person name="Misra M."/>
            <person name="Detter J.C."/>
            <person name="Han C."/>
            <person name="Tapia R."/>
            <person name="Land M."/>
            <person name="Hauser L."/>
            <person name="Jeffries C."/>
            <person name="Kyrpides N."/>
            <person name="Ivanova N."/>
            <person name="Mikhailova N."/>
            <person name="Wang A."/>
            <person name="Mouttaki H."/>
            <person name="He Z."/>
            <person name="Zhou J."/>
            <person name="Hemme C.L."/>
            <person name="Woyke T."/>
        </authorList>
    </citation>
    <scope>NUCLEOTIDE SEQUENCE [LARGE SCALE GENOMIC DNA]</scope>
    <source>
        <strain evidence="5">DSM 18485 / JCM 12961 / CGMCC 1.5033 / YUAN-3</strain>
    </source>
</reference>
<dbReference type="GO" id="GO:0016787">
    <property type="term" value="F:hydrolase activity"/>
    <property type="evidence" value="ECO:0007669"/>
    <property type="project" value="UniProtKB-KW"/>
</dbReference>
<dbReference type="STRING" id="663278.Ethha_1967"/>
<dbReference type="Gene3D" id="3.90.79.10">
    <property type="entry name" value="Nucleoside Triphosphate Pyrophosphohydrolase"/>
    <property type="match status" value="1"/>
</dbReference>
<dbReference type="CDD" id="cd04688">
    <property type="entry name" value="NUDIX_Hydrolase"/>
    <property type="match status" value="1"/>
</dbReference>
<gene>
    <name evidence="4" type="ordered locus">Ethha_1967</name>
</gene>
<accession>E6U2U3</accession>
<dbReference type="InterPro" id="IPR000086">
    <property type="entry name" value="NUDIX_hydrolase_dom"/>
</dbReference>
<evidence type="ECO:0000259" key="3">
    <source>
        <dbReference type="PROSITE" id="PS51462"/>
    </source>
</evidence>
<evidence type="ECO:0000313" key="5">
    <source>
        <dbReference type="Proteomes" id="UP000001551"/>
    </source>
</evidence>
<dbReference type="InterPro" id="IPR015797">
    <property type="entry name" value="NUDIX_hydrolase-like_dom_sf"/>
</dbReference>